<evidence type="ECO:0000313" key="2">
    <source>
        <dbReference type="EMBL" id="QOV88272.1"/>
    </source>
</evidence>
<dbReference type="Proteomes" id="UP000593765">
    <property type="component" value="Chromosome"/>
</dbReference>
<proteinExistence type="predicted"/>
<organism evidence="2 3">
    <name type="scientific">Humisphaera borealis</name>
    <dbReference type="NCBI Taxonomy" id="2807512"/>
    <lineage>
        <taxon>Bacteria</taxon>
        <taxon>Pseudomonadati</taxon>
        <taxon>Planctomycetota</taxon>
        <taxon>Phycisphaerae</taxon>
        <taxon>Tepidisphaerales</taxon>
        <taxon>Tepidisphaeraceae</taxon>
        <taxon>Humisphaera</taxon>
    </lineage>
</organism>
<sequence>MLYLRRLFILLAFCFALSTGSRPALACPKCKAGILAELKSLQITPLDEPATEVSTKTAHGPADCPDCVDKPSTPPTQTLPFSFSVGADVTTAYFHRGLNMGD</sequence>
<gene>
    <name evidence="2" type="ORF">IPV69_18715</name>
</gene>
<evidence type="ECO:0000256" key="1">
    <source>
        <dbReference type="SAM" id="SignalP"/>
    </source>
</evidence>
<dbReference type="KEGG" id="hbs:IPV69_18715"/>
<keyword evidence="1" id="KW-0732">Signal</keyword>
<keyword evidence="3" id="KW-1185">Reference proteome</keyword>
<feature type="signal peptide" evidence="1">
    <location>
        <begin position="1"/>
        <end position="26"/>
    </location>
</feature>
<name>A0A7M2WSW4_9BACT</name>
<feature type="chain" id="PRO_5034419283" evidence="1">
    <location>
        <begin position="27"/>
        <end position="102"/>
    </location>
</feature>
<accession>A0A7M2WSW4</accession>
<evidence type="ECO:0000313" key="3">
    <source>
        <dbReference type="Proteomes" id="UP000593765"/>
    </source>
</evidence>
<reference evidence="2 3" key="1">
    <citation type="submission" date="2020-10" db="EMBL/GenBank/DDBJ databases">
        <title>Wide distribution of Phycisphaera-like planctomycetes from WD2101 soil group in peatlands and genome analysis of the first cultivated representative.</title>
        <authorList>
            <person name="Dedysh S.N."/>
            <person name="Beletsky A.V."/>
            <person name="Ivanova A."/>
            <person name="Kulichevskaya I.S."/>
            <person name="Suzina N.E."/>
            <person name="Philippov D.A."/>
            <person name="Rakitin A.L."/>
            <person name="Mardanov A.V."/>
            <person name="Ravin N.V."/>
        </authorList>
    </citation>
    <scope>NUCLEOTIDE SEQUENCE [LARGE SCALE GENOMIC DNA]</scope>
    <source>
        <strain evidence="2 3">M1803</strain>
    </source>
</reference>
<dbReference type="RefSeq" id="WP_206291247.1">
    <property type="nucleotide sequence ID" value="NZ_CP063458.1"/>
</dbReference>
<dbReference type="EMBL" id="CP063458">
    <property type="protein sequence ID" value="QOV88272.1"/>
    <property type="molecule type" value="Genomic_DNA"/>
</dbReference>
<dbReference type="AlphaFoldDB" id="A0A7M2WSW4"/>
<protein>
    <submittedName>
        <fullName evidence="2">Uncharacterized protein</fullName>
    </submittedName>
</protein>